<dbReference type="EMBL" id="JAUKPO010000002">
    <property type="protein sequence ID" value="MDO1445896.1"/>
    <property type="molecule type" value="Genomic_DNA"/>
</dbReference>
<proteinExistence type="predicted"/>
<evidence type="ECO:0000256" key="1">
    <source>
        <dbReference type="SAM" id="SignalP"/>
    </source>
</evidence>
<keyword evidence="1" id="KW-0732">Signal</keyword>
<feature type="domain" description="Pyrroloquinoline quinone-dependent pyranose dehydrogenase beta-propeller" evidence="2">
    <location>
        <begin position="68"/>
        <end position="406"/>
    </location>
</feature>
<evidence type="ECO:0000259" key="2">
    <source>
        <dbReference type="Pfam" id="PF22807"/>
    </source>
</evidence>
<name>A0ABT8R1C2_9BACT</name>
<dbReference type="InterPro" id="IPR054539">
    <property type="entry name" value="Beta-prop_PDH"/>
</dbReference>
<evidence type="ECO:0000313" key="3">
    <source>
        <dbReference type="EMBL" id="MDO1445896.1"/>
    </source>
</evidence>
<dbReference type="InterPro" id="IPR011041">
    <property type="entry name" value="Quinoprot_gluc/sorb_DH_b-prop"/>
</dbReference>
<keyword evidence="4" id="KW-1185">Reference proteome</keyword>
<feature type="chain" id="PRO_5045527210" evidence="1">
    <location>
        <begin position="27"/>
        <end position="409"/>
    </location>
</feature>
<dbReference type="PANTHER" id="PTHR19328">
    <property type="entry name" value="HEDGEHOG-INTERACTING PROTEIN"/>
    <property type="match status" value="1"/>
</dbReference>
<dbReference type="RefSeq" id="WP_302036694.1">
    <property type="nucleotide sequence ID" value="NZ_JAUKPO010000002.1"/>
</dbReference>
<evidence type="ECO:0000313" key="4">
    <source>
        <dbReference type="Proteomes" id="UP001168528"/>
    </source>
</evidence>
<accession>A0ABT8R1C2</accession>
<dbReference type="Proteomes" id="UP001168528">
    <property type="component" value="Unassembled WGS sequence"/>
</dbReference>
<dbReference type="Gene3D" id="2.120.10.30">
    <property type="entry name" value="TolB, C-terminal domain"/>
    <property type="match status" value="1"/>
</dbReference>
<dbReference type="Pfam" id="PF22807">
    <property type="entry name" value="TrAA12"/>
    <property type="match status" value="1"/>
</dbReference>
<reference evidence="3" key="1">
    <citation type="submission" date="2023-07" db="EMBL/GenBank/DDBJ databases">
        <title>The genome sequence of Rhodocytophaga aerolata KACC 12507.</title>
        <authorList>
            <person name="Zhang X."/>
        </authorList>
    </citation>
    <scope>NUCLEOTIDE SEQUENCE</scope>
    <source>
        <strain evidence="3">KACC 12507</strain>
    </source>
</reference>
<feature type="signal peptide" evidence="1">
    <location>
        <begin position="1"/>
        <end position="26"/>
    </location>
</feature>
<protein>
    <submittedName>
        <fullName evidence="3">PQQ-dependent sugar dehydrogenase</fullName>
    </submittedName>
</protein>
<comment type="caution">
    <text evidence="3">The sequence shown here is derived from an EMBL/GenBank/DDBJ whole genome shotgun (WGS) entry which is preliminary data.</text>
</comment>
<dbReference type="PANTHER" id="PTHR19328:SF53">
    <property type="entry name" value="MEMBRANE PROTEIN"/>
    <property type="match status" value="1"/>
</dbReference>
<dbReference type="SUPFAM" id="SSF50952">
    <property type="entry name" value="Soluble quinoprotein glucose dehydrogenase"/>
    <property type="match status" value="1"/>
</dbReference>
<gene>
    <name evidence="3" type="ORF">Q0590_06515</name>
</gene>
<sequence>MRICKPFIAASLFSACLFFPNLYLSAQDANTMDDASKAEGDLITSKVEGNIFKPALVDATDERIKQLKVPAGFTVTKFAGNLGKPRMLAVSDKGHVYVTNRDEGTVTLLRDTNNDGKADENKVVAKREKMHGITIHQNKMYLITVEDVFTTDIKEDGTLGELKMIMEGLPDGGQHANRTIAVGPDNMLYISVGSTCNACEETSEESATMIQAKLDGSDKKIFAKGLRNTIGFDWHPQTKELYGMDHGIDWLGDESQKEELNKLVKDGNYGWPYVYEDGKPNLADTPPQGQTFEEYAKKTKFPELTYTAHSAPLAMKFYTGAQFPAEYKNSAFITLRGSWNRAEPSGYKVIRLKFENGKPAGFEDFLSGFLIDNNKSQFGRVVGLTQHTDGSLLITDDNNGVVYRVAYKQ</sequence>
<dbReference type="InterPro" id="IPR011042">
    <property type="entry name" value="6-blade_b-propeller_TolB-like"/>
</dbReference>
<dbReference type="PROSITE" id="PS51257">
    <property type="entry name" value="PROKAR_LIPOPROTEIN"/>
    <property type="match status" value="1"/>
</dbReference>
<organism evidence="3 4">
    <name type="scientific">Rhodocytophaga aerolata</name>
    <dbReference type="NCBI Taxonomy" id="455078"/>
    <lineage>
        <taxon>Bacteria</taxon>
        <taxon>Pseudomonadati</taxon>
        <taxon>Bacteroidota</taxon>
        <taxon>Cytophagia</taxon>
        <taxon>Cytophagales</taxon>
        <taxon>Rhodocytophagaceae</taxon>
        <taxon>Rhodocytophaga</taxon>
    </lineage>
</organism>